<dbReference type="PANTHER" id="PTHR11839">
    <property type="entry name" value="UDP/ADP-SUGAR PYROPHOSPHATASE"/>
    <property type="match status" value="1"/>
</dbReference>
<dbReference type="AlphaFoldDB" id="A0A0R1F9Z7"/>
<name>A0A0R1F9Z7_9LACO</name>
<dbReference type="GeneID" id="65916875"/>
<dbReference type="SUPFAM" id="SSF55811">
    <property type="entry name" value="Nudix"/>
    <property type="match status" value="1"/>
</dbReference>
<dbReference type="PATRIC" id="fig|913848.6.peg.456"/>
<dbReference type="GO" id="GO:0016787">
    <property type="term" value="F:hydrolase activity"/>
    <property type="evidence" value="ECO:0007669"/>
    <property type="project" value="UniProtKB-KW"/>
</dbReference>
<dbReference type="Proteomes" id="UP000051181">
    <property type="component" value="Unassembled WGS sequence"/>
</dbReference>
<dbReference type="InterPro" id="IPR015797">
    <property type="entry name" value="NUDIX_hydrolase-like_dom_sf"/>
</dbReference>
<evidence type="ECO:0000259" key="3">
    <source>
        <dbReference type="PROSITE" id="PS51462"/>
    </source>
</evidence>
<proteinExistence type="predicted"/>
<dbReference type="GO" id="GO:0019693">
    <property type="term" value="P:ribose phosphate metabolic process"/>
    <property type="evidence" value="ECO:0007669"/>
    <property type="project" value="TreeGrafter"/>
</dbReference>
<dbReference type="InterPro" id="IPR000086">
    <property type="entry name" value="NUDIX_hydrolase_dom"/>
</dbReference>
<sequence length="179" mass="20122">MEFAEKRLTNQRLYHGAVIDLDLETVALPNGKTAKREIVRHPGAAAIMALTADQRMIFVEQWREPLQQVTLEVPAGKIDARDVDAEAAAWRELNEEAGYTADKLTLQARFYSSPGFADERMSLYLATDIRSVTTRLALDDDEFLRLHLLTLAQAQEQIEAGVICDAKTLIAVQYWQAMS</sequence>
<evidence type="ECO:0000313" key="5">
    <source>
        <dbReference type="Proteomes" id="UP000051181"/>
    </source>
</evidence>
<feature type="domain" description="Nudix hydrolase" evidence="3">
    <location>
        <begin position="39"/>
        <end position="171"/>
    </location>
</feature>
<reference evidence="4 5" key="1">
    <citation type="journal article" date="2015" name="Genome Announc.">
        <title>Expanding the biotechnology potential of lactobacilli through comparative genomics of 213 strains and associated genera.</title>
        <authorList>
            <person name="Sun Z."/>
            <person name="Harris H.M."/>
            <person name="McCann A."/>
            <person name="Guo C."/>
            <person name="Argimon S."/>
            <person name="Zhang W."/>
            <person name="Yang X."/>
            <person name="Jeffery I.B."/>
            <person name="Cooney J.C."/>
            <person name="Kagawa T.F."/>
            <person name="Liu W."/>
            <person name="Song Y."/>
            <person name="Salvetti E."/>
            <person name="Wrobel A."/>
            <person name="Rasinkangas P."/>
            <person name="Parkhill J."/>
            <person name="Rea M.C."/>
            <person name="O'Sullivan O."/>
            <person name="Ritari J."/>
            <person name="Douillard F.P."/>
            <person name="Paul Ross R."/>
            <person name="Yang R."/>
            <person name="Briner A.E."/>
            <person name="Felis G.E."/>
            <person name="de Vos W.M."/>
            <person name="Barrangou R."/>
            <person name="Klaenhammer T.R."/>
            <person name="Caufield P.W."/>
            <person name="Cui Y."/>
            <person name="Zhang H."/>
            <person name="O'Toole P.W."/>
        </authorList>
    </citation>
    <scope>NUCLEOTIDE SEQUENCE [LARGE SCALE GENOMIC DNA]</scope>
    <source>
        <strain evidence="4 5">DSM 20001</strain>
    </source>
</reference>
<dbReference type="EMBL" id="AZCN01000014">
    <property type="protein sequence ID" value="KRK18493.1"/>
    <property type="molecule type" value="Genomic_DNA"/>
</dbReference>
<gene>
    <name evidence="4" type="ORF">FD22_GL000446</name>
</gene>
<dbReference type="PANTHER" id="PTHR11839:SF18">
    <property type="entry name" value="NUDIX HYDROLASE DOMAIN-CONTAINING PROTEIN"/>
    <property type="match status" value="1"/>
</dbReference>
<dbReference type="RefSeq" id="WP_010009712.1">
    <property type="nucleotide sequence ID" value="NZ_AZCN01000014.1"/>
</dbReference>
<dbReference type="CDD" id="cd03424">
    <property type="entry name" value="NUDIX_ADPRase_Nudt5_UGPPase_Nudt14"/>
    <property type="match status" value="1"/>
</dbReference>
<dbReference type="Gene3D" id="3.90.79.10">
    <property type="entry name" value="Nucleoside Triphosphate Pyrophosphohydrolase"/>
    <property type="match status" value="1"/>
</dbReference>
<accession>A0A0R1F9Z7</accession>
<evidence type="ECO:0000256" key="1">
    <source>
        <dbReference type="ARBA" id="ARBA00001946"/>
    </source>
</evidence>
<keyword evidence="2" id="KW-0378">Hydrolase</keyword>
<dbReference type="FunFam" id="3.90.79.10:FF:000024">
    <property type="entry name" value="ADP-ribose pyrophosphatase"/>
    <property type="match status" value="1"/>
</dbReference>
<comment type="caution">
    <text evidence="4">The sequence shown here is derived from an EMBL/GenBank/DDBJ whole genome shotgun (WGS) entry which is preliminary data.</text>
</comment>
<dbReference type="GO" id="GO:0006753">
    <property type="term" value="P:nucleoside phosphate metabolic process"/>
    <property type="evidence" value="ECO:0007669"/>
    <property type="project" value="TreeGrafter"/>
</dbReference>
<protein>
    <submittedName>
        <fullName evidence="4">ADP-ribose pyrophosphatase</fullName>
    </submittedName>
</protein>
<dbReference type="GO" id="GO:0005829">
    <property type="term" value="C:cytosol"/>
    <property type="evidence" value="ECO:0007669"/>
    <property type="project" value="TreeGrafter"/>
</dbReference>
<dbReference type="PROSITE" id="PS51462">
    <property type="entry name" value="NUDIX"/>
    <property type="match status" value="1"/>
</dbReference>
<comment type="cofactor">
    <cofactor evidence="1">
        <name>Mg(2+)</name>
        <dbReference type="ChEBI" id="CHEBI:18420"/>
    </cofactor>
</comment>
<dbReference type="Pfam" id="PF00293">
    <property type="entry name" value="NUDIX"/>
    <property type="match status" value="1"/>
</dbReference>
<dbReference type="eggNOG" id="COG0494">
    <property type="taxonomic scope" value="Bacteria"/>
</dbReference>
<organism evidence="4 5">
    <name type="scientific">Loigolactobacillus coryniformis subsp. coryniformis KCTC 3167 = DSM 20001</name>
    <dbReference type="NCBI Taxonomy" id="913848"/>
    <lineage>
        <taxon>Bacteria</taxon>
        <taxon>Bacillati</taxon>
        <taxon>Bacillota</taxon>
        <taxon>Bacilli</taxon>
        <taxon>Lactobacillales</taxon>
        <taxon>Lactobacillaceae</taxon>
        <taxon>Loigolactobacillus</taxon>
    </lineage>
</organism>
<evidence type="ECO:0000256" key="2">
    <source>
        <dbReference type="ARBA" id="ARBA00022801"/>
    </source>
</evidence>
<evidence type="ECO:0000313" key="4">
    <source>
        <dbReference type="EMBL" id="KRK18493.1"/>
    </source>
</evidence>